<keyword evidence="3" id="KW-1185">Reference proteome</keyword>
<feature type="region of interest" description="Disordered" evidence="1">
    <location>
        <begin position="196"/>
        <end position="277"/>
    </location>
</feature>
<dbReference type="InParanoid" id="A0A369J7X3"/>
<proteinExistence type="predicted"/>
<dbReference type="AlphaFoldDB" id="A0A369J7X3"/>
<organism evidence="2 3">
    <name type="scientific">Hypsizygus marmoreus</name>
    <name type="common">White beech mushroom</name>
    <name type="synonym">Agaricus marmoreus</name>
    <dbReference type="NCBI Taxonomy" id="39966"/>
    <lineage>
        <taxon>Eukaryota</taxon>
        <taxon>Fungi</taxon>
        <taxon>Dikarya</taxon>
        <taxon>Basidiomycota</taxon>
        <taxon>Agaricomycotina</taxon>
        <taxon>Agaricomycetes</taxon>
        <taxon>Agaricomycetidae</taxon>
        <taxon>Agaricales</taxon>
        <taxon>Tricholomatineae</taxon>
        <taxon>Lyophyllaceae</taxon>
        <taxon>Hypsizygus</taxon>
    </lineage>
</organism>
<dbReference type="EMBL" id="LUEZ02000106">
    <property type="protein sequence ID" value="RDB18171.1"/>
    <property type="molecule type" value="Genomic_DNA"/>
</dbReference>
<reference evidence="2" key="1">
    <citation type="submission" date="2018-04" db="EMBL/GenBank/DDBJ databases">
        <title>Whole genome sequencing of Hypsizygus marmoreus.</title>
        <authorList>
            <person name="Choi I.-G."/>
            <person name="Min B."/>
            <person name="Kim J.-G."/>
            <person name="Kim S."/>
            <person name="Oh Y.-L."/>
            <person name="Kong W.-S."/>
            <person name="Park H."/>
            <person name="Jeong J."/>
            <person name="Song E.-S."/>
        </authorList>
    </citation>
    <scope>NUCLEOTIDE SEQUENCE [LARGE SCALE GENOMIC DNA]</scope>
    <source>
        <strain evidence="2">51987-8</strain>
    </source>
</reference>
<name>A0A369J7X3_HYPMA</name>
<accession>A0A369J7X3</accession>
<protein>
    <submittedName>
        <fullName evidence="2">Uncharacterized protein</fullName>
    </submittedName>
</protein>
<evidence type="ECO:0000313" key="2">
    <source>
        <dbReference type="EMBL" id="RDB18171.1"/>
    </source>
</evidence>
<evidence type="ECO:0000313" key="3">
    <source>
        <dbReference type="Proteomes" id="UP000076154"/>
    </source>
</evidence>
<dbReference type="Proteomes" id="UP000076154">
    <property type="component" value="Unassembled WGS sequence"/>
</dbReference>
<dbReference type="OrthoDB" id="3071695at2759"/>
<comment type="caution">
    <text evidence="2">The sequence shown here is derived from an EMBL/GenBank/DDBJ whole genome shotgun (WGS) entry which is preliminary data.</text>
</comment>
<feature type="compositionally biased region" description="Low complexity" evidence="1">
    <location>
        <begin position="218"/>
        <end position="241"/>
    </location>
</feature>
<feature type="compositionally biased region" description="Polar residues" evidence="1">
    <location>
        <begin position="199"/>
        <end position="210"/>
    </location>
</feature>
<gene>
    <name evidence="2" type="ORF">Hypma_000486</name>
</gene>
<sequence length="517" mass="56916">MTLPWTSMDMSSVDNHYSCTASCALCSGSDACDDIAYCYESSRFSTLPPFQDNNQHQRMYKSAWIMFYWWPILLSLRRVSRASPPPPHLYKTSITMSIVVPQIEELSDAAPALWDQGPNYHSATVVHVVSQQAKLDAFVGLFEATDNICASVVEFVELTRKVQKPVASDYLQVGNRFALPPVFGAESKGYFTGGLGGSDISSGTSESTYPRTFDRSRTSSPISKTSSPPRSVSSSPRIVPKQAPIGTGRIPPVSSPVEAAGPGGISPISPSPGPVSNPNDLRKQQAKHFISHSGYQNPLGIYIVVAPPEDPPAPDLPKWNSNGRRFTAELAEPNDIPLRDLPNGQRNVPHVRPAYDKFSATQQKKMNVAFASPFMWPLVPFRSTSGNSSYGRRPAPAKRAIQVDHNNVWKYAPHIPTPRVAQLGIRGMTNLTRSDESSRALALEKSLHDALRYKTYNDSVEESLETNAMRRHLAERRSMSPVNGHPPGEFSDFPICEMSIAMGLHDASFHRNSSFND</sequence>
<evidence type="ECO:0000256" key="1">
    <source>
        <dbReference type="SAM" id="MobiDB-lite"/>
    </source>
</evidence>